<gene>
    <name evidence="6" type="ORF">KIN20_023284</name>
</gene>
<keyword evidence="2 5" id="KW-0547">Nucleotide-binding</keyword>
<evidence type="ECO:0000313" key="6">
    <source>
        <dbReference type="EMBL" id="KAJ1363418.1"/>
    </source>
</evidence>
<keyword evidence="5" id="KW-0539">Nucleus</keyword>
<reference evidence="6" key="1">
    <citation type="submission" date="2021-06" db="EMBL/GenBank/DDBJ databases">
        <title>Parelaphostrongylus tenuis whole genome reference sequence.</title>
        <authorList>
            <person name="Garwood T.J."/>
            <person name="Larsen P.A."/>
            <person name="Fountain-Jones N.M."/>
            <person name="Garbe J.R."/>
            <person name="Macchietto M.G."/>
            <person name="Kania S.A."/>
            <person name="Gerhold R.W."/>
            <person name="Richards J.E."/>
            <person name="Wolf T.M."/>
        </authorList>
    </citation>
    <scope>NUCLEOTIDE SEQUENCE</scope>
    <source>
        <strain evidence="6">MNPRO001-30</strain>
        <tissue evidence="6">Meninges</tissue>
    </source>
</reference>
<dbReference type="SMART" id="SM00175">
    <property type="entry name" value="RAB"/>
    <property type="match status" value="1"/>
</dbReference>
<comment type="similarity">
    <text evidence="5">Belongs to the small GTPase superfamily. Ran family.</text>
</comment>
<dbReference type="Pfam" id="PF00071">
    <property type="entry name" value="Ras"/>
    <property type="match status" value="1"/>
</dbReference>
<dbReference type="InterPro" id="IPR001806">
    <property type="entry name" value="Small_GTPase"/>
</dbReference>
<dbReference type="PANTHER" id="PTHR24071">
    <property type="entry name" value="RAN GTPASE"/>
    <property type="match status" value="1"/>
</dbReference>
<dbReference type="GO" id="GO:0000054">
    <property type="term" value="P:ribosomal subunit export from nucleus"/>
    <property type="evidence" value="ECO:0007669"/>
    <property type="project" value="TreeGrafter"/>
</dbReference>
<comment type="caution">
    <text evidence="6">The sequence shown here is derived from an EMBL/GenBank/DDBJ whole genome shotgun (WGS) entry which is preliminary data.</text>
</comment>
<accession>A0AAD5QSU7</accession>
<evidence type="ECO:0000256" key="5">
    <source>
        <dbReference type="RuleBase" id="RU363057"/>
    </source>
</evidence>
<evidence type="ECO:0000256" key="3">
    <source>
        <dbReference type="ARBA" id="ARBA00022927"/>
    </source>
</evidence>
<dbReference type="GO" id="GO:0005737">
    <property type="term" value="C:cytoplasm"/>
    <property type="evidence" value="ECO:0007669"/>
    <property type="project" value="TreeGrafter"/>
</dbReference>
<sequence>MFDVTARVTYKNVPNWHRDIVRVCGDIPTVLCGNKVDAEDRKVKAKTIKFHRKKNMQYYDISGMSNYNLEKPFLWLARKLLGDPNLEFVATPALAPPEVTMDPTMIAQYEDDLKRAGDTELPNDDNDL</sequence>
<comment type="subcellular location">
    <subcellularLocation>
        <location evidence="5">Nucleus</location>
    </subcellularLocation>
</comment>
<dbReference type="InterPro" id="IPR002041">
    <property type="entry name" value="Ran_GTPase"/>
</dbReference>
<dbReference type="EMBL" id="JAHQIW010004702">
    <property type="protein sequence ID" value="KAJ1363418.1"/>
    <property type="molecule type" value="Genomic_DNA"/>
</dbReference>
<dbReference type="Gene3D" id="3.40.50.300">
    <property type="entry name" value="P-loop containing nucleotide triphosphate hydrolases"/>
    <property type="match status" value="1"/>
</dbReference>
<dbReference type="SMART" id="SM00176">
    <property type="entry name" value="RAN"/>
    <property type="match status" value="1"/>
</dbReference>
<dbReference type="PROSITE" id="PS51418">
    <property type="entry name" value="RAN"/>
    <property type="match status" value="1"/>
</dbReference>
<evidence type="ECO:0000256" key="1">
    <source>
        <dbReference type="ARBA" id="ARBA00022448"/>
    </source>
</evidence>
<dbReference type="InterPro" id="IPR027417">
    <property type="entry name" value="P-loop_NTPase"/>
</dbReference>
<keyword evidence="4 5" id="KW-0342">GTP-binding</keyword>
<keyword evidence="1 5" id="KW-0813">Transport</keyword>
<dbReference type="GO" id="GO:0005525">
    <property type="term" value="F:GTP binding"/>
    <property type="evidence" value="ECO:0007669"/>
    <property type="project" value="UniProtKB-KW"/>
</dbReference>
<keyword evidence="3 5" id="KW-0653">Protein transport</keyword>
<comment type="function">
    <text evidence="5">GTP-binding protein involved in nucleocytoplasmic transport. Required for the import of protein into the nucleus and also for RNA export. Involved in chromatin condensation and control of cell cycle.</text>
</comment>
<proteinExistence type="inferred from homology"/>
<dbReference type="Proteomes" id="UP001196413">
    <property type="component" value="Unassembled WGS sequence"/>
</dbReference>
<evidence type="ECO:0000313" key="7">
    <source>
        <dbReference type="Proteomes" id="UP001196413"/>
    </source>
</evidence>
<organism evidence="6 7">
    <name type="scientific">Parelaphostrongylus tenuis</name>
    <name type="common">Meningeal worm</name>
    <dbReference type="NCBI Taxonomy" id="148309"/>
    <lineage>
        <taxon>Eukaryota</taxon>
        <taxon>Metazoa</taxon>
        <taxon>Ecdysozoa</taxon>
        <taxon>Nematoda</taxon>
        <taxon>Chromadorea</taxon>
        <taxon>Rhabditida</taxon>
        <taxon>Rhabditina</taxon>
        <taxon>Rhabditomorpha</taxon>
        <taxon>Strongyloidea</taxon>
        <taxon>Metastrongylidae</taxon>
        <taxon>Parelaphostrongylus</taxon>
    </lineage>
</organism>
<evidence type="ECO:0000256" key="2">
    <source>
        <dbReference type="ARBA" id="ARBA00022741"/>
    </source>
</evidence>
<dbReference type="GO" id="GO:0006606">
    <property type="term" value="P:protein import into nucleus"/>
    <property type="evidence" value="ECO:0007669"/>
    <property type="project" value="TreeGrafter"/>
</dbReference>
<dbReference type="PANTHER" id="PTHR24071:SF0">
    <property type="entry name" value="GTP-BINDING NUCLEAR PROTEIN RAN"/>
    <property type="match status" value="1"/>
</dbReference>
<dbReference type="PRINTS" id="PR00627">
    <property type="entry name" value="GTPRANTC4"/>
</dbReference>
<evidence type="ECO:0000256" key="4">
    <source>
        <dbReference type="ARBA" id="ARBA00023134"/>
    </source>
</evidence>
<name>A0AAD5QSU7_PARTN</name>
<dbReference type="GO" id="GO:0005634">
    <property type="term" value="C:nucleus"/>
    <property type="evidence" value="ECO:0007669"/>
    <property type="project" value="UniProtKB-SubCell"/>
</dbReference>
<dbReference type="SUPFAM" id="SSF52540">
    <property type="entry name" value="P-loop containing nucleoside triphosphate hydrolases"/>
    <property type="match status" value="1"/>
</dbReference>
<dbReference type="GO" id="GO:0003924">
    <property type="term" value="F:GTPase activity"/>
    <property type="evidence" value="ECO:0007669"/>
    <property type="project" value="InterPro"/>
</dbReference>
<keyword evidence="7" id="KW-1185">Reference proteome</keyword>
<protein>
    <recommendedName>
        <fullName evidence="5">GTP-binding nuclear protein</fullName>
    </recommendedName>
</protein>
<dbReference type="AlphaFoldDB" id="A0AAD5QSU7"/>